<feature type="region of interest" description="Disordered" evidence="1">
    <location>
        <begin position="70"/>
        <end position="106"/>
    </location>
</feature>
<evidence type="ECO:0000313" key="3">
    <source>
        <dbReference type="Proteomes" id="UP000054466"/>
    </source>
</evidence>
<feature type="compositionally biased region" description="Basic and acidic residues" evidence="1">
    <location>
        <begin position="94"/>
        <end position="106"/>
    </location>
</feature>
<protein>
    <submittedName>
        <fullName evidence="2">Uncharacterized protein</fullName>
    </submittedName>
</protein>
<proteinExistence type="predicted"/>
<organism evidence="2 3">
    <name type="scientific">Cladophialophora immunda</name>
    <dbReference type="NCBI Taxonomy" id="569365"/>
    <lineage>
        <taxon>Eukaryota</taxon>
        <taxon>Fungi</taxon>
        <taxon>Dikarya</taxon>
        <taxon>Ascomycota</taxon>
        <taxon>Pezizomycotina</taxon>
        <taxon>Eurotiomycetes</taxon>
        <taxon>Chaetothyriomycetidae</taxon>
        <taxon>Chaetothyriales</taxon>
        <taxon>Herpotrichiellaceae</taxon>
        <taxon>Cladophialophora</taxon>
    </lineage>
</organism>
<evidence type="ECO:0000313" key="2">
    <source>
        <dbReference type="EMBL" id="KIW25645.1"/>
    </source>
</evidence>
<reference evidence="2 3" key="1">
    <citation type="submission" date="2015-01" db="EMBL/GenBank/DDBJ databases">
        <title>The Genome Sequence of Cladophialophora immunda CBS83496.</title>
        <authorList>
            <consortium name="The Broad Institute Genomics Platform"/>
            <person name="Cuomo C."/>
            <person name="de Hoog S."/>
            <person name="Gorbushina A."/>
            <person name="Stielow B."/>
            <person name="Teixiera M."/>
            <person name="Abouelleil A."/>
            <person name="Chapman S.B."/>
            <person name="Priest M."/>
            <person name="Young S.K."/>
            <person name="Wortman J."/>
            <person name="Nusbaum C."/>
            <person name="Birren B."/>
        </authorList>
    </citation>
    <scope>NUCLEOTIDE SEQUENCE [LARGE SCALE GENOMIC DNA]</scope>
    <source>
        <strain evidence="2 3">CBS 83496</strain>
    </source>
</reference>
<dbReference type="HOGENOM" id="CLU_2222989_0_0_1"/>
<dbReference type="GeneID" id="27348005"/>
<dbReference type="EMBL" id="KN847044">
    <property type="protein sequence ID" value="KIW25645.1"/>
    <property type="molecule type" value="Genomic_DNA"/>
</dbReference>
<dbReference type="OrthoDB" id="167576at2759"/>
<sequence>MPERCAVGWYVLPIQARSIERTIPPKSTGKAVLDATTKTAELYFQALHLADKPSDKQRLDARFNELLAAQNEQQRPVPTAASKEVLKPPISSSPREKRSYFWRAVE</sequence>
<dbReference type="VEuPathDB" id="FungiDB:PV07_08811"/>
<name>A0A0D2C599_9EURO</name>
<dbReference type="Proteomes" id="UP000054466">
    <property type="component" value="Unassembled WGS sequence"/>
</dbReference>
<dbReference type="RefSeq" id="XP_016245861.1">
    <property type="nucleotide sequence ID" value="XM_016396005.1"/>
</dbReference>
<keyword evidence="3" id="KW-1185">Reference proteome</keyword>
<evidence type="ECO:0000256" key="1">
    <source>
        <dbReference type="SAM" id="MobiDB-lite"/>
    </source>
</evidence>
<dbReference type="AlphaFoldDB" id="A0A0D2C599"/>
<accession>A0A0D2C599</accession>
<dbReference type="STRING" id="569365.A0A0D2C599"/>
<gene>
    <name evidence="2" type="ORF">PV07_08811</name>
</gene>